<feature type="transmembrane region" description="Helical" evidence="10">
    <location>
        <begin position="198"/>
        <end position="222"/>
    </location>
</feature>
<keyword evidence="8" id="KW-0406">Ion transport</keyword>
<comment type="caution">
    <text evidence="11">The sequence shown here is derived from an EMBL/GenBank/DDBJ whole genome shotgun (WGS) entry which is preliminary data.</text>
</comment>
<evidence type="ECO:0000313" key="12">
    <source>
        <dbReference type="Proteomes" id="UP000295063"/>
    </source>
</evidence>
<dbReference type="InterPro" id="IPR004772">
    <property type="entry name" value="TrkH"/>
</dbReference>
<keyword evidence="7 10" id="KW-1133">Transmembrane helix</keyword>
<feature type="transmembrane region" description="Helical" evidence="10">
    <location>
        <begin position="413"/>
        <end position="435"/>
    </location>
</feature>
<name>A0A4R1PXK9_9FIRM</name>
<keyword evidence="12" id="KW-1185">Reference proteome</keyword>
<feature type="transmembrane region" description="Helical" evidence="10">
    <location>
        <begin position="137"/>
        <end position="158"/>
    </location>
</feature>
<dbReference type="GO" id="GO:0015379">
    <property type="term" value="F:potassium:chloride symporter activity"/>
    <property type="evidence" value="ECO:0007669"/>
    <property type="project" value="InterPro"/>
</dbReference>
<dbReference type="PANTHER" id="PTHR32024">
    <property type="entry name" value="TRK SYSTEM POTASSIUM UPTAKE PROTEIN TRKG-RELATED"/>
    <property type="match status" value="1"/>
</dbReference>
<keyword evidence="6" id="KW-0630">Potassium</keyword>
<dbReference type="NCBIfam" id="TIGR00933">
    <property type="entry name" value="2a38"/>
    <property type="match status" value="1"/>
</dbReference>
<feature type="transmembrane region" description="Helical" evidence="10">
    <location>
        <begin position="52"/>
        <end position="71"/>
    </location>
</feature>
<reference evidence="11 12" key="1">
    <citation type="submission" date="2019-03" db="EMBL/GenBank/DDBJ databases">
        <title>Genomic Encyclopedia of Type Strains, Phase IV (KMG-IV): sequencing the most valuable type-strain genomes for metagenomic binning, comparative biology and taxonomic classification.</title>
        <authorList>
            <person name="Goeker M."/>
        </authorList>
    </citation>
    <scope>NUCLEOTIDE SEQUENCE [LARGE SCALE GENOMIC DNA]</scope>
    <source>
        <strain evidence="11 12">DSM 15969</strain>
    </source>
</reference>
<comment type="subcellular location">
    <subcellularLocation>
        <location evidence="1">Cell membrane</location>
        <topology evidence="1">Multi-pass membrane protein</topology>
    </subcellularLocation>
</comment>
<keyword evidence="3" id="KW-1003">Cell membrane</keyword>
<keyword evidence="9 10" id="KW-0472">Membrane</keyword>
<evidence type="ECO:0000256" key="3">
    <source>
        <dbReference type="ARBA" id="ARBA00022475"/>
    </source>
</evidence>
<evidence type="ECO:0000256" key="8">
    <source>
        <dbReference type="ARBA" id="ARBA00023065"/>
    </source>
</evidence>
<dbReference type="EMBL" id="SLUI01000008">
    <property type="protein sequence ID" value="TCL36544.1"/>
    <property type="molecule type" value="Genomic_DNA"/>
</dbReference>
<keyword evidence="2" id="KW-0813">Transport</keyword>
<gene>
    <name evidence="11" type="ORF">EV210_108186</name>
</gene>
<dbReference type="Proteomes" id="UP000295063">
    <property type="component" value="Unassembled WGS sequence"/>
</dbReference>
<sequence length="452" mass="49085">MNQYQNSNLLDISRWKLSPYQILSASFAALILLGACLLSLPIASASGQSTNFMNALFTATSAVCITGLSVVDTGTYWSLFGQLVIIVLVQAGALGIMTMTTLIALLIGKKINLRQRLLMQESLNQLTLSGIVRITIYILKMTLLIEFIGGTILALRWYGEYGPLSIYLGYWHAISSFCNAGFDLLGNSKSLTGYVSDLTINLTVAMLVLLGGMGFSVIADIWTTRKFSRLSLHTKLVVVTSLVLLLAGTVVIFLLEYNNSATLGPLSWQDKLLSSFFQSVTTRSAGYNTISISSLETATLFFMSILMFIGAAPGSTGGGIKTSTFAVLMLVVWAIIRGKQDIEVFHRSIGRQIVYRAFAVAFIASLLVIFITMMLVIQEKQPFINLLFEVVSAFGTVGLSTGITPALSDTSKFWLIITMFAGRVGPVTLALALALREKKQSVHFPEGKVIIG</sequence>
<dbReference type="PANTHER" id="PTHR32024:SF1">
    <property type="entry name" value="KTR SYSTEM POTASSIUM UPTAKE PROTEIN B"/>
    <property type="match status" value="1"/>
</dbReference>
<accession>A0A4R1PXK9</accession>
<keyword evidence="4" id="KW-0633">Potassium transport</keyword>
<evidence type="ECO:0000256" key="2">
    <source>
        <dbReference type="ARBA" id="ARBA00022448"/>
    </source>
</evidence>
<feature type="transmembrane region" description="Helical" evidence="10">
    <location>
        <begin position="234"/>
        <end position="255"/>
    </location>
</feature>
<feature type="transmembrane region" description="Helical" evidence="10">
    <location>
        <begin position="318"/>
        <end position="336"/>
    </location>
</feature>
<evidence type="ECO:0000256" key="4">
    <source>
        <dbReference type="ARBA" id="ARBA00022538"/>
    </source>
</evidence>
<dbReference type="InterPro" id="IPR003445">
    <property type="entry name" value="Cat_transpt"/>
</dbReference>
<feature type="transmembrane region" description="Helical" evidence="10">
    <location>
        <begin position="356"/>
        <end position="377"/>
    </location>
</feature>
<evidence type="ECO:0000256" key="7">
    <source>
        <dbReference type="ARBA" id="ARBA00022989"/>
    </source>
</evidence>
<proteinExistence type="predicted"/>
<dbReference type="RefSeq" id="WP_424218041.1">
    <property type="nucleotide sequence ID" value="NZ_SLUI01000008.1"/>
</dbReference>
<dbReference type="GO" id="GO:0005886">
    <property type="term" value="C:plasma membrane"/>
    <property type="evidence" value="ECO:0007669"/>
    <property type="project" value="UniProtKB-SubCell"/>
</dbReference>
<protein>
    <submittedName>
        <fullName evidence="11">Trk system potassium uptake protein TrkH</fullName>
    </submittedName>
</protein>
<evidence type="ECO:0000256" key="10">
    <source>
        <dbReference type="SAM" id="Phobius"/>
    </source>
</evidence>
<dbReference type="AlphaFoldDB" id="A0A4R1PXK9"/>
<evidence type="ECO:0000313" key="11">
    <source>
        <dbReference type="EMBL" id="TCL36544.1"/>
    </source>
</evidence>
<evidence type="ECO:0000256" key="9">
    <source>
        <dbReference type="ARBA" id="ARBA00023136"/>
    </source>
</evidence>
<feature type="transmembrane region" description="Helical" evidence="10">
    <location>
        <begin position="384"/>
        <end position="407"/>
    </location>
</feature>
<evidence type="ECO:0000256" key="6">
    <source>
        <dbReference type="ARBA" id="ARBA00022958"/>
    </source>
</evidence>
<organism evidence="11 12">
    <name type="scientific">Anaerospora hongkongensis</name>
    <dbReference type="NCBI Taxonomy" id="244830"/>
    <lineage>
        <taxon>Bacteria</taxon>
        <taxon>Bacillati</taxon>
        <taxon>Bacillota</taxon>
        <taxon>Negativicutes</taxon>
        <taxon>Selenomonadales</taxon>
        <taxon>Sporomusaceae</taxon>
        <taxon>Anaerospora</taxon>
    </lineage>
</organism>
<feature type="transmembrane region" description="Helical" evidence="10">
    <location>
        <begin position="290"/>
        <end position="311"/>
    </location>
</feature>
<dbReference type="Pfam" id="PF02386">
    <property type="entry name" value="TrkH"/>
    <property type="match status" value="1"/>
</dbReference>
<feature type="transmembrane region" description="Helical" evidence="10">
    <location>
        <begin position="83"/>
        <end position="107"/>
    </location>
</feature>
<keyword evidence="5 10" id="KW-0812">Transmembrane</keyword>
<evidence type="ECO:0000256" key="5">
    <source>
        <dbReference type="ARBA" id="ARBA00022692"/>
    </source>
</evidence>
<feature type="transmembrane region" description="Helical" evidence="10">
    <location>
        <begin position="20"/>
        <end position="40"/>
    </location>
</feature>
<evidence type="ECO:0000256" key="1">
    <source>
        <dbReference type="ARBA" id="ARBA00004651"/>
    </source>
</evidence>